<proteinExistence type="predicted"/>
<comment type="caution">
    <text evidence="3">The sequence shown here is derived from an EMBL/GenBank/DDBJ whole genome shotgun (WGS) entry which is preliminary data.</text>
</comment>
<name>A0ABD3DCP0_9LAMI</name>
<protein>
    <recommendedName>
        <fullName evidence="5">DUF4283 domain-containing protein</fullName>
    </recommendedName>
</protein>
<reference evidence="4" key="1">
    <citation type="journal article" date="2024" name="IScience">
        <title>Strigolactones Initiate the Formation of Haustorium-like Structures in Castilleja.</title>
        <authorList>
            <person name="Buerger M."/>
            <person name="Peterson D."/>
            <person name="Chory J."/>
        </authorList>
    </citation>
    <scope>NUCLEOTIDE SEQUENCE [LARGE SCALE GENOMIC DNA]</scope>
</reference>
<dbReference type="Pfam" id="PF14111">
    <property type="entry name" value="DUF4283"/>
    <property type="match status" value="1"/>
</dbReference>
<evidence type="ECO:0000259" key="1">
    <source>
        <dbReference type="Pfam" id="PF14111"/>
    </source>
</evidence>
<evidence type="ECO:0000313" key="4">
    <source>
        <dbReference type="Proteomes" id="UP001632038"/>
    </source>
</evidence>
<evidence type="ECO:0000259" key="2">
    <source>
        <dbReference type="Pfam" id="PF14392"/>
    </source>
</evidence>
<keyword evidence="4" id="KW-1185">Reference proteome</keyword>
<dbReference type="PANTHER" id="PTHR31286">
    <property type="entry name" value="GLYCINE-RICH CELL WALL STRUCTURAL PROTEIN 1.8-LIKE"/>
    <property type="match status" value="1"/>
</dbReference>
<gene>
    <name evidence="3" type="ORF">CASFOL_017253</name>
</gene>
<feature type="domain" description="DUF4283" evidence="1">
    <location>
        <begin position="33"/>
        <end position="110"/>
    </location>
</feature>
<evidence type="ECO:0000313" key="3">
    <source>
        <dbReference type="EMBL" id="KAL3639346.1"/>
    </source>
</evidence>
<evidence type="ECO:0008006" key="5">
    <source>
        <dbReference type="Google" id="ProtNLM"/>
    </source>
</evidence>
<organism evidence="3 4">
    <name type="scientific">Castilleja foliolosa</name>
    <dbReference type="NCBI Taxonomy" id="1961234"/>
    <lineage>
        <taxon>Eukaryota</taxon>
        <taxon>Viridiplantae</taxon>
        <taxon>Streptophyta</taxon>
        <taxon>Embryophyta</taxon>
        <taxon>Tracheophyta</taxon>
        <taxon>Spermatophyta</taxon>
        <taxon>Magnoliopsida</taxon>
        <taxon>eudicotyledons</taxon>
        <taxon>Gunneridae</taxon>
        <taxon>Pentapetalae</taxon>
        <taxon>asterids</taxon>
        <taxon>lamiids</taxon>
        <taxon>Lamiales</taxon>
        <taxon>Orobanchaceae</taxon>
        <taxon>Pedicularideae</taxon>
        <taxon>Castillejinae</taxon>
        <taxon>Castilleja</taxon>
    </lineage>
</organism>
<dbReference type="InterPro" id="IPR025836">
    <property type="entry name" value="Zn_knuckle_CX2CX4HX4C"/>
</dbReference>
<dbReference type="InterPro" id="IPR040256">
    <property type="entry name" value="At4g02000-like"/>
</dbReference>
<sequence>MNPTLEINTMTENLHIQCPDSNQPNKITPNQTEQEFTLIAKILSQKPLNLNAFKSSIIKAWNPKKKITTNILESNTVAFVFEDESDLDKVHNLSWTFRDHQIILAKWNSDQALGEVNLTSTIFWIQVFGIPVCYMNQNTARIIIGNEIGTFCKADLQLASNKWKKSLRIQIKLDITKPLTSFIILSCGDRPGFRIEIRYERLSDFCYNCGLLGHKIGRLFWK</sequence>
<dbReference type="Proteomes" id="UP001632038">
    <property type="component" value="Unassembled WGS sequence"/>
</dbReference>
<dbReference type="PANTHER" id="PTHR31286:SF167">
    <property type="entry name" value="OS09G0268800 PROTEIN"/>
    <property type="match status" value="1"/>
</dbReference>
<dbReference type="InterPro" id="IPR025558">
    <property type="entry name" value="DUF4283"/>
</dbReference>
<accession>A0ABD3DCP0</accession>
<dbReference type="EMBL" id="JAVIJP010000018">
    <property type="protein sequence ID" value="KAL3639346.1"/>
    <property type="molecule type" value="Genomic_DNA"/>
</dbReference>
<feature type="domain" description="Zinc knuckle CX2CX4HX4C" evidence="2">
    <location>
        <begin position="173"/>
        <end position="216"/>
    </location>
</feature>
<dbReference type="AlphaFoldDB" id="A0ABD3DCP0"/>
<dbReference type="Pfam" id="PF14392">
    <property type="entry name" value="zf-CCHC_4"/>
    <property type="match status" value="1"/>
</dbReference>